<dbReference type="InterPro" id="IPR052055">
    <property type="entry name" value="Hepadnavirus_pol/RT"/>
</dbReference>
<evidence type="ECO:0000313" key="1">
    <source>
        <dbReference type="EMBL" id="CAE7268218.1"/>
    </source>
</evidence>
<sequence>TRWDPREPEPTQLEGQSLLAWRKQIVRDVQLLREELQDEQGIQDLSDEFQFGFKVLGPLPTGTNWDVRQVASPARQKVRRADDWRQKRSGHNSTVFVLDARPYAGTQTVLTSVQAAAEYGAPVLAALDHDGAYRALPVRSPDECFVLVPSDEGPQVFQHLVLPFGGTGSVWAYLRVADVICFNTLVLAYIPAAHFVDDFYFSEPPKTAESAFDCFCMLQSLLGFTMKESKAQKPCDKSTLLGVLWAILEKTVTAGPSQGRLEKLQALLQKTLSEGSLSPEEAAHLAGKLNFVCSWVFGGAGKALLKCIYTCQHSPFPQKKLNAALEVVVSQQPGQKWAYRTMIPKHLLARAASSKASKAFIFWLAAIAQIVSIAAASNVLSGWFWCWAASVRLNLVFVGVSSKANLSDQVSRGDWEIMSVSEWSFRARVEVLRTDQFAFSRLEQEVGPSEQLKGLELIAPSLSLRCLSGDGGGAHVEENFRQGPNTSAIFRSCRAGRDGGLDAWINYQQEAGSSVLFENCSADRALAVENVGDGGGAAFLENFTQGPNSSAIFRSCRAGQDGGGLYAKGGYQQDAGSSVLFEHCSAKRTSAVENVDELTWQIRTRCAKMHE</sequence>
<dbReference type="Proteomes" id="UP000601435">
    <property type="component" value="Unassembled WGS sequence"/>
</dbReference>
<dbReference type="SUPFAM" id="SSF56672">
    <property type="entry name" value="DNA/RNA polymerases"/>
    <property type="match status" value="1"/>
</dbReference>
<protein>
    <submittedName>
        <fullName evidence="1">Uncharacterized protein</fullName>
    </submittedName>
</protein>
<dbReference type="AlphaFoldDB" id="A0A812MK06"/>
<dbReference type="InterPro" id="IPR043502">
    <property type="entry name" value="DNA/RNA_pol_sf"/>
</dbReference>
<gene>
    <name evidence="1" type="ORF">SNEC2469_LOCUS6370</name>
</gene>
<dbReference type="PANTHER" id="PTHR33050">
    <property type="entry name" value="REVERSE TRANSCRIPTASE DOMAIN-CONTAINING PROTEIN"/>
    <property type="match status" value="1"/>
</dbReference>
<reference evidence="1" key="1">
    <citation type="submission" date="2021-02" db="EMBL/GenBank/DDBJ databases">
        <authorList>
            <person name="Dougan E. K."/>
            <person name="Rhodes N."/>
            <person name="Thang M."/>
            <person name="Chan C."/>
        </authorList>
    </citation>
    <scope>NUCLEOTIDE SEQUENCE</scope>
</reference>
<feature type="non-terminal residue" evidence="1">
    <location>
        <position position="1"/>
    </location>
</feature>
<name>A0A812MK06_9DINO</name>
<feature type="non-terminal residue" evidence="1">
    <location>
        <position position="611"/>
    </location>
</feature>
<dbReference type="EMBL" id="CAJNJA010011224">
    <property type="protein sequence ID" value="CAE7268218.1"/>
    <property type="molecule type" value="Genomic_DNA"/>
</dbReference>
<comment type="caution">
    <text evidence="1">The sequence shown here is derived from an EMBL/GenBank/DDBJ whole genome shotgun (WGS) entry which is preliminary data.</text>
</comment>
<organism evidence="1 2">
    <name type="scientific">Symbiodinium necroappetens</name>
    <dbReference type="NCBI Taxonomy" id="1628268"/>
    <lineage>
        <taxon>Eukaryota</taxon>
        <taxon>Sar</taxon>
        <taxon>Alveolata</taxon>
        <taxon>Dinophyceae</taxon>
        <taxon>Suessiales</taxon>
        <taxon>Symbiodiniaceae</taxon>
        <taxon>Symbiodinium</taxon>
    </lineage>
</organism>
<evidence type="ECO:0000313" key="2">
    <source>
        <dbReference type="Proteomes" id="UP000601435"/>
    </source>
</evidence>
<accession>A0A812MK06</accession>
<keyword evidence="2" id="KW-1185">Reference proteome</keyword>
<dbReference type="PANTHER" id="PTHR33050:SF7">
    <property type="entry name" value="RIBONUCLEASE H"/>
    <property type="match status" value="1"/>
</dbReference>
<proteinExistence type="predicted"/>
<dbReference type="OrthoDB" id="10682062at2759"/>